<evidence type="ECO:0000256" key="2">
    <source>
        <dbReference type="SAM" id="SignalP"/>
    </source>
</evidence>
<reference evidence="3" key="1">
    <citation type="submission" date="2018-01" db="EMBL/GenBank/DDBJ databases">
        <title>An insight into the sialome of Amazonian anophelines.</title>
        <authorList>
            <person name="Ribeiro J.M."/>
            <person name="Scarpassa V."/>
            <person name="Calvo E."/>
        </authorList>
    </citation>
    <scope>NUCLEOTIDE SEQUENCE</scope>
    <source>
        <tissue evidence="3">Salivary glands</tissue>
    </source>
</reference>
<organism evidence="3">
    <name type="scientific">Anopheles marajoara</name>
    <dbReference type="NCBI Taxonomy" id="58244"/>
    <lineage>
        <taxon>Eukaryota</taxon>
        <taxon>Metazoa</taxon>
        <taxon>Ecdysozoa</taxon>
        <taxon>Arthropoda</taxon>
        <taxon>Hexapoda</taxon>
        <taxon>Insecta</taxon>
        <taxon>Pterygota</taxon>
        <taxon>Neoptera</taxon>
        <taxon>Endopterygota</taxon>
        <taxon>Diptera</taxon>
        <taxon>Nematocera</taxon>
        <taxon>Culicoidea</taxon>
        <taxon>Culicidae</taxon>
        <taxon>Anophelinae</taxon>
        <taxon>Anopheles</taxon>
    </lineage>
</organism>
<feature type="region of interest" description="Disordered" evidence="1">
    <location>
        <begin position="46"/>
        <end position="73"/>
    </location>
</feature>
<sequence length="73" mass="7921">MATWTRTVSTWASWTVCAVWCRPTSSRKRRTSTASRAARPVTIWPSARSTAAATVAEGSDRGPAGPRHHRGTP</sequence>
<feature type="chain" id="PRO_5014733913" evidence="2">
    <location>
        <begin position="27"/>
        <end position="73"/>
    </location>
</feature>
<keyword evidence="2" id="KW-0732">Signal</keyword>
<evidence type="ECO:0000256" key="1">
    <source>
        <dbReference type="SAM" id="MobiDB-lite"/>
    </source>
</evidence>
<evidence type="ECO:0000313" key="3">
    <source>
        <dbReference type="EMBL" id="MBW63301.1"/>
    </source>
</evidence>
<accession>A0A2M4CDR2</accession>
<name>A0A2M4CDR2_9DIPT</name>
<proteinExistence type="predicted"/>
<dbReference type="AlphaFoldDB" id="A0A2M4CDR2"/>
<feature type="signal peptide" evidence="2">
    <location>
        <begin position="1"/>
        <end position="26"/>
    </location>
</feature>
<protein>
    <submittedName>
        <fullName evidence="3">Putative secreted protein</fullName>
    </submittedName>
</protein>
<dbReference type="EMBL" id="GGFJ01014160">
    <property type="protein sequence ID" value="MBW63301.1"/>
    <property type="molecule type" value="Transcribed_RNA"/>
</dbReference>